<dbReference type="GO" id="GO:0005096">
    <property type="term" value="F:GTPase activator activity"/>
    <property type="evidence" value="ECO:0007669"/>
    <property type="project" value="UniProtKB-KW"/>
</dbReference>
<dbReference type="EMBL" id="KB007901">
    <property type="protein sequence ID" value="ELR21639.1"/>
    <property type="molecule type" value="Genomic_DNA"/>
</dbReference>
<dbReference type="OMA" id="CIECAGV"/>
<dbReference type="GeneID" id="14922546"/>
<feature type="region of interest" description="Disordered" evidence="6">
    <location>
        <begin position="310"/>
        <end position="340"/>
    </location>
</feature>
<feature type="compositionally biased region" description="Basic and acidic residues" evidence="6">
    <location>
        <begin position="655"/>
        <end position="670"/>
    </location>
</feature>
<feature type="region of interest" description="Disordered" evidence="6">
    <location>
        <begin position="642"/>
        <end position="682"/>
    </location>
</feature>
<dbReference type="AlphaFoldDB" id="L8H819"/>
<dbReference type="PANTHER" id="PTHR23180:SF160">
    <property type="entry name" value="ADP-RIBOSYLATION FACTOR GTPASE-ACTIVATING PROTEIN EFFECTOR PROTEIN 1"/>
    <property type="match status" value="1"/>
</dbReference>
<evidence type="ECO:0000256" key="6">
    <source>
        <dbReference type="SAM" id="MobiDB-lite"/>
    </source>
</evidence>
<dbReference type="OrthoDB" id="10266696at2759"/>
<dbReference type="InterPro" id="IPR038508">
    <property type="entry name" value="ArfGAP_dom_sf"/>
</dbReference>
<feature type="compositionally biased region" description="Low complexity" evidence="6">
    <location>
        <begin position="187"/>
        <end position="196"/>
    </location>
</feature>
<feature type="domain" description="PH" evidence="7">
    <location>
        <begin position="520"/>
        <end position="632"/>
    </location>
</feature>
<dbReference type="Pfam" id="PF00169">
    <property type="entry name" value="PH"/>
    <property type="match status" value="3"/>
</dbReference>
<dbReference type="SMART" id="SM00233">
    <property type="entry name" value="PH"/>
    <property type="match status" value="3"/>
</dbReference>
<dbReference type="InterPro" id="IPR037278">
    <property type="entry name" value="ARFGAP/RecO"/>
</dbReference>
<sequence length="997" mass="111411">MAERIPDHHHHQQQEPPANLLSSPSKGEDTENAQLVQRFKNALRKNVEQIEAQVKVWETQIFSPELRAKMSGTEMKKKSDTVLSMHKTLRQYPLSKQFPQFPVYLVEQNRPGGSNAGLSVRAVAMLHHSRELEPIFWEFFAKCTFLKEKTERIESLPDCIALGKVIKALKEELKSCEGTPVRQQRVSSTSSTESISDLQSAHLSHQTVRTRRPSSLGSADSRAEVIVAPDSSSSQEVVSVTEDQGGSEQHRPQSYHRHSREKRNEGQESESDAKESESEIGGASLGGRPSLTLSAPISIPISPRYQTRAAVGDVNNHSVDENVAGDRGLPDDEGEGHYDDGAAKEYLTMSSPVAASPVLHSVSLPASPSSPLRKSAGKRGEVELFGRDGGFVVRRKGGPDGTKKRGYLVKLSGIRFAKSKKRWFGFQGGYLVYWRLQENEDDFPLGEYDMRMCSVKEAKLPNKTNTFALITPKRNIYLQASTYKDMLMWMNAMNDAKKPSIGLDEGDDEIDEMTKMIPREAKTCGSLMMLSERQSTLAIPLSPLNLLAGNQKWSKRWFVIEDGFLTYYKKKQDTEFAGLPIDLLFCSVKELEVPGQKHCFQLVGKDDVAILLHSESENEMLEWIGSLRDAITSLRANVMNDSAHSPQLRNLPSGKSKDEKESKRDNKEESTATTSSDDTQAREVRIVASGGGGGGDKPPLSESEDGKEIILQGFLKKQTHSRFTKYKKRWCMLSADSLTYYENKPTAEEKRMQPSGSIQILFAMAHELPLRERSGKEIAYPFEVLTANRNFVFVVDSEEVRSEWVNAIKDLNAKLMKTQLQHTLKGRQRSIASMLAKSGSKLNVRALNVPEDEDSLEGREYRKNLLFDIAKRPGNNVCADCGQEDPDWASINLGITLCIECAGVHRSLGAHITKVRSLDLDDWEIHDIRFLEQTGNELANQRWLQLMPPSTEPLTPSTDVKTREEFIKRKYTPAAQPVAPQTTPTASTTSGSFEPIQ</sequence>
<keyword evidence="3 5" id="KW-0863">Zinc-finger</keyword>
<feature type="region of interest" description="Disordered" evidence="6">
    <location>
        <begin position="178"/>
        <end position="291"/>
    </location>
</feature>
<feature type="compositionally biased region" description="Basic and acidic residues" evidence="6">
    <location>
        <begin position="262"/>
        <end position="277"/>
    </location>
</feature>
<feature type="region of interest" description="Disordered" evidence="6">
    <location>
        <begin position="1"/>
        <end position="31"/>
    </location>
</feature>
<dbReference type="GO" id="GO:0008270">
    <property type="term" value="F:zinc ion binding"/>
    <property type="evidence" value="ECO:0007669"/>
    <property type="project" value="UniProtKB-KW"/>
</dbReference>
<evidence type="ECO:0000313" key="9">
    <source>
        <dbReference type="EMBL" id="ELR21639.1"/>
    </source>
</evidence>
<feature type="domain" description="PH" evidence="7">
    <location>
        <begin position="708"/>
        <end position="813"/>
    </location>
</feature>
<evidence type="ECO:0000259" key="7">
    <source>
        <dbReference type="PROSITE" id="PS50003"/>
    </source>
</evidence>
<dbReference type="SMART" id="SM00105">
    <property type="entry name" value="ArfGap"/>
    <property type="match status" value="1"/>
</dbReference>
<feature type="compositionally biased region" description="Polar residues" evidence="6">
    <location>
        <begin position="197"/>
        <end position="218"/>
    </location>
</feature>
<dbReference type="Proteomes" id="UP000011083">
    <property type="component" value="Unassembled WGS sequence"/>
</dbReference>
<dbReference type="InterPro" id="IPR011993">
    <property type="entry name" value="PH-like_dom_sf"/>
</dbReference>
<dbReference type="PROSITE" id="PS50003">
    <property type="entry name" value="PH_DOMAIN"/>
    <property type="match status" value="3"/>
</dbReference>
<accession>L8H819</accession>
<dbReference type="InterPro" id="IPR045258">
    <property type="entry name" value="ACAP1/2/3-like"/>
</dbReference>
<dbReference type="Gene3D" id="2.30.29.30">
    <property type="entry name" value="Pleckstrin-homology domain (PH domain)/Phosphotyrosine-binding domain (PTB)"/>
    <property type="match status" value="3"/>
</dbReference>
<dbReference type="Pfam" id="PF01412">
    <property type="entry name" value="ArfGap"/>
    <property type="match status" value="1"/>
</dbReference>
<evidence type="ECO:0000256" key="3">
    <source>
        <dbReference type="ARBA" id="ARBA00022771"/>
    </source>
</evidence>
<proteinExistence type="predicted"/>
<keyword evidence="1" id="KW-0343">GTPase activation</keyword>
<feature type="compositionally biased region" description="Low complexity" evidence="6">
    <location>
        <begin position="231"/>
        <end position="240"/>
    </location>
</feature>
<feature type="region of interest" description="Disordered" evidence="6">
    <location>
        <begin position="949"/>
        <end position="997"/>
    </location>
</feature>
<feature type="compositionally biased region" description="Low complexity" evidence="6">
    <location>
        <begin position="972"/>
        <end position="990"/>
    </location>
</feature>
<dbReference type="SUPFAM" id="SSF50729">
    <property type="entry name" value="PH domain-like"/>
    <property type="match status" value="3"/>
</dbReference>
<dbReference type="SUPFAM" id="SSF57863">
    <property type="entry name" value="ArfGap/RecO-like zinc finger"/>
    <property type="match status" value="1"/>
</dbReference>
<dbReference type="InterPro" id="IPR001164">
    <property type="entry name" value="ArfGAP_dom"/>
</dbReference>
<evidence type="ECO:0000256" key="4">
    <source>
        <dbReference type="ARBA" id="ARBA00022833"/>
    </source>
</evidence>
<evidence type="ECO:0000256" key="1">
    <source>
        <dbReference type="ARBA" id="ARBA00022468"/>
    </source>
</evidence>
<feature type="domain" description="PH" evidence="7">
    <location>
        <begin position="401"/>
        <end position="498"/>
    </location>
</feature>
<name>L8H819_ACACF</name>
<dbReference type="Gene3D" id="1.10.220.150">
    <property type="entry name" value="Arf GTPase activating protein"/>
    <property type="match status" value="1"/>
</dbReference>
<dbReference type="PANTHER" id="PTHR23180">
    <property type="entry name" value="CENTAURIN/ARF"/>
    <property type="match status" value="1"/>
</dbReference>
<keyword evidence="4" id="KW-0862">Zinc</keyword>
<feature type="domain" description="Arf-GAP" evidence="8">
    <location>
        <begin position="863"/>
        <end position="971"/>
    </location>
</feature>
<dbReference type="InterPro" id="IPR001849">
    <property type="entry name" value="PH_domain"/>
</dbReference>
<evidence type="ECO:0000256" key="2">
    <source>
        <dbReference type="ARBA" id="ARBA00022723"/>
    </source>
</evidence>
<dbReference type="PRINTS" id="PR00405">
    <property type="entry name" value="REVINTRACTNG"/>
</dbReference>
<organism evidence="9 10">
    <name type="scientific">Acanthamoeba castellanii (strain ATCC 30010 / Neff)</name>
    <dbReference type="NCBI Taxonomy" id="1257118"/>
    <lineage>
        <taxon>Eukaryota</taxon>
        <taxon>Amoebozoa</taxon>
        <taxon>Discosea</taxon>
        <taxon>Longamoebia</taxon>
        <taxon>Centramoebida</taxon>
        <taxon>Acanthamoebidae</taxon>
        <taxon>Acanthamoeba</taxon>
    </lineage>
</organism>
<keyword evidence="2" id="KW-0479">Metal-binding</keyword>
<dbReference type="CDD" id="cd00821">
    <property type="entry name" value="PH"/>
    <property type="match status" value="1"/>
</dbReference>
<evidence type="ECO:0000256" key="5">
    <source>
        <dbReference type="PROSITE-ProRule" id="PRU00288"/>
    </source>
</evidence>
<dbReference type="PROSITE" id="PS50115">
    <property type="entry name" value="ARFGAP"/>
    <property type="match status" value="1"/>
</dbReference>
<reference evidence="9 10" key="1">
    <citation type="journal article" date="2013" name="Genome Biol.">
        <title>Genome of Acanthamoeba castellanii highlights extensive lateral gene transfer and early evolution of tyrosine kinase signaling.</title>
        <authorList>
            <person name="Clarke M."/>
            <person name="Lohan A.J."/>
            <person name="Liu B."/>
            <person name="Lagkouvardos I."/>
            <person name="Roy S."/>
            <person name="Zafar N."/>
            <person name="Bertelli C."/>
            <person name="Schilde C."/>
            <person name="Kianianmomeni A."/>
            <person name="Burglin T.R."/>
            <person name="Frech C."/>
            <person name="Turcotte B."/>
            <person name="Kopec K.O."/>
            <person name="Synnott J.M."/>
            <person name="Choo C."/>
            <person name="Paponov I."/>
            <person name="Finkler A."/>
            <person name="Soon Heng Tan C."/>
            <person name="Hutchins A.P."/>
            <person name="Weinmeier T."/>
            <person name="Rattei T."/>
            <person name="Chu J.S."/>
            <person name="Gimenez G."/>
            <person name="Irimia M."/>
            <person name="Rigden D.J."/>
            <person name="Fitzpatrick D.A."/>
            <person name="Lorenzo-Morales J."/>
            <person name="Bateman A."/>
            <person name="Chiu C.H."/>
            <person name="Tang P."/>
            <person name="Hegemann P."/>
            <person name="Fromm H."/>
            <person name="Raoult D."/>
            <person name="Greub G."/>
            <person name="Miranda-Saavedra D."/>
            <person name="Chen N."/>
            <person name="Nash P."/>
            <person name="Ginger M.L."/>
            <person name="Horn M."/>
            <person name="Schaap P."/>
            <person name="Caler L."/>
            <person name="Loftus B."/>
        </authorList>
    </citation>
    <scope>NUCLEOTIDE SEQUENCE [LARGE SCALE GENOMIC DNA]</scope>
    <source>
        <strain evidence="9 10">Neff</strain>
    </source>
</reference>
<dbReference type="RefSeq" id="XP_004346584.1">
    <property type="nucleotide sequence ID" value="XM_004346534.1"/>
</dbReference>
<dbReference type="FunFam" id="1.10.220.150:FF:000009">
    <property type="entry name" value="stromal membrane-associated protein 1 isoform X1"/>
    <property type="match status" value="1"/>
</dbReference>
<dbReference type="KEGG" id="acan:ACA1_229940"/>
<dbReference type="CDD" id="cd08204">
    <property type="entry name" value="ArfGap"/>
    <property type="match status" value="1"/>
</dbReference>
<evidence type="ECO:0000313" key="10">
    <source>
        <dbReference type="Proteomes" id="UP000011083"/>
    </source>
</evidence>
<dbReference type="VEuPathDB" id="AmoebaDB:ACA1_229940"/>
<gene>
    <name evidence="9" type="ORF">ACA1_229940</name>
</gene>
<evidence type="ECO:0000259" key="8">
    <source>
        <dbReference type="PROSITE" id="PS50115"/>
    </source>
</evidence>
<keyword evidence="10" id="KW-1185">Reference proteome</keyword>
<protein>
    <submittedName>
        <fullName evidence="9">Arf GTPase activating protein, putative</fullName>
    </submittedName>
</protein>